<proteinExistence type="predicted"/>
<comment type="caution">
    <text evidence="1">The sequence shown here is derived from an EMBL/GenBank/DDBJ whole genome shotgun (WGS) entry which is preliminary data.</text>
</comment>
<dbReference type="EMBL" id="NDXW01000009">
    <property type="protein sequence ID" value="RDH41426.1"/>
    <property type="molecule type" value="Genomic_DNA"/>
</dbReference>
<dbReference type="Proteomes" id="UP000257039">
    <property type="component" value="Unassembled WGS sequence"/>
</dbReference>
<dbReference type="Pfam" id="PF06992">
    <property type="entry name" value="Phage_lambda_P"/>
    <property type="match status" value="1"/>
</dbReference>
<evidence type="ECO:0000313" key="2">
    <source>
        <dbReference type="Proteomes" id="UP000257039"/>
    </source>
</evidence>
<gene>
    <name evidence="1" type="ORF">B9G39_28630</name>
</gene>
<sequence length="239" mass="26826">MRQAGAITRQIDYNQLPQAEVKQAAPDARGIAIQLINGVFKELKGCCSAWSYTFPDTETLKVVKQQWIKTFIENGISSDQQINIGMAKVRKLGSPYVPTPGEFVRYCQPQPEDYGLPSAEIAYREACQYSHNPTGAKWSHEAVYQAAKATGWFELKVMEERRILPLFERNYEIVTRRVLAGEPLSSIPKALPGQVHKTPAERNKAYYDAKQAEQIKQADLSHLTDGHNALAKMRAIMSG</sequence>
<reference evidence="1 2" key="1">
    <citation type="submission" date="2017-04" db="EMBL/GenBank/DDBJ databases">
        <title>Draft genome sequence of Zooshikella ganghwensis VG4 isolated from Red Sea sediments.</title>
        <authorList>
            <person name="Rehman Z."/>
            <person name="Alam I."/>
            <person name="Kamau A."/>
            <person name="Bajic V."/>
            <person name="Leiknes T."/>
        </authorList>
    </citation>
    <scope>NUCLEOTIDE SEQUENCE [LARGE SCALE GENOMIC DNA]</scope>
    <source>
        <strain evidence="1 2">VG4</strain>
    </source>
</reference>
<protein>
    <submittedName>
        <fullName evidence="1">Replication protein P</fullName>
    </submittedName>
</protein>
<accession>A0A4P9VG92</accession>
<organism evidence="1 2">
    <name type="scientific">Zooshikella ganghwensis</name>
    <dbReference type="NCBI Taxonomy" id="202772"/>
    <lineage>
        <taxon>Bacteria</taxon>
        <taxon>Pseudomonadati</taxon>
        <taxon>Pseudomonadota</taxon>
        <taxon>Gammaproteobacteria</taxon>
        <taxon>Oceanospirillales</taxon>
        <taxon>Zooshikellaceae</taxon>
        <taxon>Zooshikella</taxon>
    </lineage>
</organism>
<evidence type="ECO:0000313" key="1">
    <source>
        <dbReference type="EMBL" id="RDH41426.1"/>
    </source>
</evidence>
<dbReference type="InterPro" id="IPR009731">
    <property type="entry name" value="P-like"/>
</dbReference>
<dbReference type="RefSeq" id="WP_094789878.1">
    <property type="nucleotide sequence ID" value="NZ_NDXW01000009.1"/>
</dbReference>
<keyword evidence="2" id="KW-1185">Reference proteome</keyword>
<dbReference type="GO" id="GO:0006270">
    <property type="term" value="P:DNA replication initiation"/>
    <property type="evidence" value="ECO:0007669"/>
    <property type="project" value="InterPro"/>
</dbReference>
<dbReference type="AlphaFoldDB" id="A0A4P9VG92"/>
<name>A0A4P9VG92_9GAMM</name>